<dbReference type="OrthoDB" id="570545at2"/>
<dbReference type="KEGG" id="atw:C0099_12720"/>
<evidence type="ECO:0000313" key="3">
    <source>
        <dbReference type="Proteomes" id="UP000242205"/>
    </source>
</evidence>
<protein>
    <recommendedName>
        <fullName evidence="1">Glycosyl transferase family 1 domain-containing protein</fullName>
    </recommendedName>
</protein>
<dbReference type="EMBL" id="CP025682">
    <property type="protein sequence ID" value="AUN95719.1"/>
    <property type="molecule type" value="Genomic_DNA"/>
</dbReference>
<dbReference type="Gene3D" id="3.40.50.2000">
    <property type="entry name" value="Glycogen Phosphorylase B"/>
    <property type="match status" value="1"/>
</dbReference>
<dbReference type="Proteomes" id="UP000242205">
    <property type="component" value="Chromosome"/>
</dbReference>
<gene>
    <name evidence="2" type="ORF">C0099_12720</name>
</gene>
<dbReference type="AlphaFoldDB" id="A0A2I6S8X9"/>
<evidence type="ECO:0000313" key="2">
    <source>
        <dbReference type="EMBL" id="AUN95719.1"/>
    </source>
</evidence>
<dbReference type="Pfam" id="PF00534">
    <property type="entry name" value="Glycos_transf_1"/>
    <property type="match status" value="1"/>
</dbReference>
<sequence>MHARFIQLEFSDFDSFPEGGQTTSARQTRQVFGDEVALVGITCDDETPTGIWTRKVLDGTEHDFFALARVRPSSRKPLIPMRASAFLALRRYRRRILAHPCRHLLIRAPEVLMGLGDMPGHEICLHMPGVENPLKRSRYWYGRLLAERFQRLFLRRLGHVDVALAAADEESIRAFSEECARETSCPRIAQFPTRFDEQVFYPRDRITTRHHLQISSDAPVLVGVGRLNRFKGWALVIQAFVEFRYRFPEALLFILGEGEERAALQRQIADNALERHARLLGHCDQETVAAYMSAATFVVSGSSVEGWSTTLVEAIACEVPVCTTEFSSARELVQDGINGYVVTDRTPAGFSAALVDCLGLPREGLHRRACEISDLAVARLREALMHAWPAPFTKVSDVSRVAHV</sequence>
<dbReference type="InterPro" id="IPR050194">
    <property type="entry name" value="Glycosyltransferase_grp1"/>
</dbReference>
<dbReference type="RefSeq" id="WP_102247764.1">
    <property type="nucleotide sequence ID" value="NZ_CP025682.1"/>
</dbReference>
<keyword evidence="3" id="KW-1185">Reference proteome</keyword>
<accession>A0A2I6S8X9</accession>
<dbReference type="PANTHER" id="PTHR45947:SF3">
    <property type="entry name" value="SULFOQUINOVOSYL TRANSFERASE SQD2"/>
    <property type="match status" value="1"/>
</dbReference>
<reference evidence="2 3" key="1">
    <citation type="submission" date="2018-01" db="EMBL/GenBank/DDBJ databases">
        <authorList>
            <person name="Fu G.-Y."/>
        </authorList>
    </citation>
    <scope>NUCLEOTIDE SEQUENCE [LARGE SCALE GENOMIC DNA]</scope>
    <source>
        <strain evidence="2 3">SY39</strain>
    </source>
</reference>
<proteinExistence type="predicted"/>
<dbReference type="InterPro" id="IPR001296">
    <property type="entry name" value="Glyco_trans_1"/>
</dbReference>
<evidence type="ECO:0000259" key="1">
    <source>
        <dbReference type="Pfam" id="PF00534"/>
    </source>
</evidence>
<dbReference type="PANTHER" id="PTHR45947">
    <property type="entry name" value="SULFOQUINOVOSYL TRANSFERASE SQD2"/>
    <property type="match status" value="1"/>
</dbReference>
<feature type="domain" description="Glycosyl transferase family 1" evidence="1">
    <location>
        <begin position="207"/>
        <end position="355"/>
    </location>
</feature>
<dbReference type="SUPFAM" id="SSF53756">
    <property type="entry name" value="UDP-Glycosyltransferase/glycogen phosphorylase"/>
    <property type="match status" value="1"/>
</dbReference>
<dbReference type="GO" id="GO:0016757">
    <property type="term" value="F:glycosyltransferase activity"/>
    <property type="evidence" value="ECO:0007669"/>
    <property type="project" value="InterPro"/>
</dbReference>
<organism evidence="2 3">
    <name type="scientific">Pseudazoarcus pumilus</name>
    <dbReference type="NCBI Taxonomy" id="2067960"/>
    <lineage>
        <taxon>Bacteria</taxon>
        <taxon>Pseudomonadati</taxon>
        <taxon>Pseudomonadota</taxon>
        <taxon>Betaproteobacteria</taxon>
        <taxon>Rhodocyclales</taxon>
        <taxon>Zoogloeaceae</taxon>
        <taxon>Pseudazoarcus</taxon>
    </lineage>
</organism>
<name>A0A2I6S8X9_9RHOO</name>